<dbReference type="OrthoDB" id="47059at2759"/>
<evidence type="ECO:0000259" key="9">
    <source>
        <dbReference type="SMART" id="SM01217"/>
    </source>
</evidence>
<dbReference type="GeneID" id="63865879"/>
<evidence type="ECO:0000256" key="5">
    <source>
        <dbReference type="ARBA" id="ARBA00023277"/>
    </source>
</evidence>
<comment type="catalytic activity">
    <reaction evidence="1">
        <text>Hydrolysis of terminal, non-reducing beta-D-glucosyl residues with release of beta-D-glucose.</text>
        <dbReference type="EC" id="3.2.1.21"/>
    </reaction>
</comment>
<evidence type="ECO:0000256" key="3">
    <source>
        <dbReference type="ARBA" id="ARBA00012744"/>
    </source>
</evidence>
<dbReference type="GO" id="GO:0000272">
    <property type="term" value="P:polysaccharide catabolic process"/>
    <property type="evidence" value="ECO:0007669"/>
    <property type="project" value="UniProtKB-KW"/>
</dbReference>
<dbReference type="InterPro" id="IPR036962">
    <property type="entry name" value="Glyco_hydro_3_N_sf"/>
</dbReference>
<dbReference type="RefSeq" id="XP_040802271.1">
    <property type="nucleotide sequence ID" value="XM_040948546.1"/>
</dbReference>
<dbReference type="Gene3D" id="3.20.20.300">
    <property type="entry name" value="Glycoside hydrolase, family 3, N-terminal domain"/>
    <property type="match status" value="1"/>
</dbReference>
<dbReference type="AlphaFoldDB" id="A0A8G1RWU1"/>
<dbReference type="SUPFAM" id="SSF52279">
    <property type="entry name" value="Beta-D-glucan exohydrolase, C-terminal domain"/>
    <property type="match status" value="1"/>
</dbReference>
<dbReference type="PANTHER" id="PTHR42715:SF10">
    <property type="entry name" value="BETA-GLUCOSIDASE"/>
    <property type="match status" value="1"/>
</dbReference>
<sequence length="359" mass="39927">MEDQFQGIQLGFEEEDPRDRPSEAAIVVVGRDREWETEGQNVPFFNLPREQLQDVQAVLYTWYQGQELGNAAAAILCGHADEVHYTEDLFVGYRWWDLLSIEPLFPIGYGLLYNEFEVVPGSISTHTLKVGSSDLTVTAHVTNTGGSDLPGRETVIAWFSPCGPTRLRRPKKQICGFAKSRPLLPGETQEVEVQIGYRALGMFDTCRNLWVIDAASEFEWLKAIFKRFEKPSALYCVGQTIPASLIDTTAFNLDHEKPADFEQDSDLESVAPAELFEGATAVVTSSSFREQLRAVKANKRACLAGEYCAITSSSKFQTFKDAVRLSDCHTAKAFACSITPILIRYDLTLIGSIPVMTSS</sequence>
<dbReference type="EC" id="3.2.1.21" evidence="3"/>
<dbReference type="GO" id="GO:0008422">
    <property type="term" value="F:beta-glucosidase activity"/>
    <property type="evidence" value="ECO:0007669"/>
    <property type="project" value="UniProtKB-EC"/>
</dbReference>
<accession>A0A8G1RWU1</accession>
<evidence type="ECO:0000313" key="11">
    <source>
        <dbReference type="Proteomes" id="UP000249789"/>
    </source>
</evidence>
<dbReference type="InterPro" id="IPR050288">
    <property type="entry name" value="Cellulose_deg_GH3"/>
</dbReference>
<dbReference type="Gene3D" id="2.60.40.10">
    <property type="entry name" value="Immunoglobulins"/>
    <property type="match status" value="1"/>
</dbReference>
<evidence type="ECO:0000256" key="2">
    <source>
        <dbReference type="ARBA" id="ARBA00005336"/>
    </source>
</evidence>
<dbReference type="InterPro" id="IPR026891">
    <property type="entry name" value="Fn3-like"/>
</dbReference>
<evidence type="ECO:0000256" key="8">
    <source>
        <dbReference type="SAM" id="MobiDB-lite"/>
    </source>
</evidence>
<dbReference type="Proteomes" id="UP000249789">
    <property type="component" value="Unassembled WGS sequence"/>
</dbReference>
<dbReference type="SMART" id="SM01217">
    <property type="entry name" value="Fn3_like"/>
    <property type="match status" value="1"/>
</dbReference>
<keyword evidence="7" id="KW-0624">Polysaccharide degradation</keyword>
<keyword evidence="6" id="KW-0326">Glycosidase</keyword>
<evidence type="ECO:0000256" key="4">
    <source>
        <dbReference type="ARBA" id="ARBA00022801"/>
    </source>
</evidence>
<evidence type="ECO:0000256" key="6">
    <source>
        <dbReference type="ARBA" id="ARBA00023295"/>
    </source>
</evidence>
<proteinExistence type="inferred from homology"/>
<dbReference type="VEuPathDB" id="FungiDB:BO72DRAFT_495403"/>
<dbReference type="InterPro" id="IPR036881">
    <property type="entry name" value="Glyco_hydro_3_C_sf"/>
</dbReference>
<feature type="domain" description="Fibronectin type III-like" evidence="9">
    <location>
        <begin position="153"/>
        <end position="217"/>
    </location>
</feature>
<dbReference type="Gene3D" id="3.40.50.1700">
    <property type="entry name" value="Glycoside hydrolase family 3 C-terminal domain"/>
    <property type="match status" value="1"/>
</dbReference>
<evidence type="ECO:0000313" key="10">
    <source>
        <dbReference type="EMBL" id="RAK78261.1"/>
    </source>
</evidence>
<evidence type="ECO:0000256" key="1">
    <source>
        <dbReference type="ARBA" id="ARBA00000448"/>
    </source>
</evidence>
<dbReference type="Pfam" id="PF14310">
    <property type="entry name" value="Fn3-like"/>
    <property type="match status" value="1"/>
</dbReference>
<dbReference type="EMBL" id="KZ824638">
    <property type="protein sequence ID" value="RAK78261.1"/>
    <property type="molecule type" value="Genomic_DNA"/>
</dbReference>
<feature type="region of interest" description="Disordered" evidence="8">
    <location>
        <begin position="1"/>
        <end position="21"/>
    </location>
</feature>
<dbReference type="InterPro" id="IPR013783">
    <property type="entry name" value="Ig-like_fold"/>
</dbReference>
<keyword evidence="4" id="KW-0378">Hydrolase</keyword>
<keyword evidence="5" id="KW-0119">Carbohydrate metabolism</keyword>
<evidence type="ECO:0000256" key="7">
    <source>
        <dbReference type="ARBA" id="ARBA00023326"/>
    </source>
</evidence>
<organism evidence="10 11">
    <name type="scientific">Aspergillus fijiensis CBS 313.89</name>
    <dbReference type="NCBI Taxonomy" id="1448319"/>
    <lineage>
        <taxon>Eukaryota</taxon>
        <taxon>Fungi</taxon>
        <taxon>Dikarya</taxon>
        <taxon>Ascomycota</taxon>
        <taxon>Pezizomycotina</taxon>
        <taxon>Eurotiomycetes</taxon>
        <taxon>Eurotiomycetidae</taxon>
        <taxon>Eurotiales</taxon>
        <taxon>Aspergillaceae</taxon>
        <taxon>Aspergillus</taxon>
    </lineage>
</organism>
<comment type="similarity">
    <text evidence="2">Belongs to the glycosyl hydrolase 3 family.</text>
</comment>
<gene>
    <name evidence="10" type="ORF">BO72DRAFT_495403</name>
</gene>
<name>A0A8G1RWU1_9EURO</name>
<dbReference type="PANTHER" id="PTHR42715">
    <property type="entry name" value="BETA-GLUCOSIDASE"/>
    <property type="match status" value="1"/>
</dbReference>
<protein>
    <recommendedName>
        <fullName evidence="3">beta-glucosidase</fullName>
        <ecNumber evidence="3">3.2.1.21</ecNumber>
    </recommendedName>
</protein>
<keyword evidence="11" id="KW-1185">Reference proteome</keyword>
<reference evidence="10 11" key="1">
    <citation type="submission" date="2018-02" db="EMBL/GenBank/DDBJ databases">
        <title>The genomes of Aspergillus section Nigri reveals drivers in fungal speciation.</title>
        <authorList>
            <consortium name="DOE Joint Genome Institute"/>
            <person name="Vesth T.C."/>
            <person name="Nybo J."/>
            <person name="Theobald S."/>
            <person name="Brandl J."/>
            <person name="Frisvad J.C."/>
            <person name="Nielsen K.F."/>
            <person name="Lyhne E.K."/>
            <person name="Kogle M.E."/>
            <person name="Kuo A."/>
            <person name="Riley R."/>
            <person name="Clum A."/>
            <person name="Nolan M."/>
            <person name="Lipzen A."/>
            <person name="Salamov A."/>
            <person name="Henrissat B."/>
            <person name="Wiebenga A."/>
            <person name="De vries R.P."/>
            <person name="Grigoriev I.V."/>
            <person name="Mortensen U.H."/>
            <person name="Andersen M.R."/>
            <person name="Baker S.E."/>
        </authorList>
    </citation>
    <scope>NUCLEOTIDE SEQUENCE [LARGE SCALE GENOMIC DNA]</scope>
    <source>
        <strain evidence="10 11">CBS 313.89</strain>
    </source>
</reference>